<dbReference type="RefSeq" id="WP_107196519.1">
    <property type="nucleotide sequence ID" value="NZ_CP029462.1"/>
</dbReference>
<evidence type="ECO:0000259" key="8">
    <source>
        <dbReference type="Pfam" id="PF00892"/>
    </source>
</evidence>
<accession>A0A346B293</accession>
<dbReference type="Gene3D" id="1.10.3730.20">
    <property type="match status" value="1"/>
</dbReference>
<feature type="transmembrane region" description="Helical" evidence="7">
    <location>
        <begin position="130"/>
        <end position="149"/>
    </location>
</feature>
<evidence type="ECO:0000313" key="10">
    <source>
        <dbReference type="Proteomes" id="UP000254337"/>
    </source>
</evidence>
<dbReference type="KEGG" id="meg:DKB62_12055"/>
<feature type="transmembrane region" description="Helical" evidence="7">
    <location>
        <begin position="75"/>
        <end position="96"/>
    </location>
</feature>
<keyword evidence="4 7" id="KW-0812">Transmembrane</keyword>
<feature type="transmembrane region" description="Helical" evidence="7">
    <location>
        <begin position="224"/>
        <end position="244"/>
    </location>
</feature>
<protein>
    <submittedName>
        <fullName evidence="9">EamA/RhaT family transporter</fullName>
    </submittedName>
</protein>
<keyword evidence="3" id="KW-1003">Cell membrane</keyword>
<feature type="transmembrane region" description="Helical" evidence="7">
    <location>
        <begin position="155"/>
        <end position="174"/>
    </location>
</feature>
<dbReference type="InterPro" id="IPR000620">
    <property type="entry name" value="EamA_dom"/>
</dbReference>
<name>A0A346B293_9FIRM</name>
<dbReference type="PANTHER" id="PTHR32322:SF18">
    <property type="entry name" value="S-ADENOSYLMETHIONINE_S-ADENOSYLHOMOCYSTEINE TRANSPORTER"/>
    <property type="match status" value="1"/>
</dbReference>
<dbReference type="Pfam" id="PF00892">
    <property type="entry name" value="EamA"/>
    <property type="match status" value="2"/>
</dbReference>
<gene>
    <name evidence="9" type="ORF">DKB62_12055</name>
</gene>
<dbReference type="InterPro" id="IPR037185">
    <property type="entry name" value="EmrE-like"/>
</dbReference>
<evidence type="ECO:0000256" key="3">
    <source>
        <dbReference type="ARBA" id="ARBA00022475"/>
    </source>
</evidence>
<evidence type="ECO:0000313" key="9">
    <source>
        <dbReference type="EMBL" id="AXL22236.1"/>
    </source>
</evidence>
<sequence length="307" mass="31525">MMKKSRSRILWGCLCAVGCETLFGLSYICTKEATQAASALTLLGWRFFVAAAFMALCAASGRVQVRWKGKPRKPLLAVALCNPVVYFVAETIGISRTTASESGAFLACIPAVSLLASTLLLDKSPQKHQVVGIAVTLAGVLTAVLAAGASASFSLSGYAVLTIAVLSYALYSVSVEKAAAYTGAELTAAMMAAGAAVFIPLALAEGWHTETLVDSLCLPLTNSAFLAAILYQGVGCSVLAFFLSNIALASIGVNRTASFIGISTVVAIAAGVTMLGETFSLTQTIGVAVILSGVYIANANIGKSNGM</sequence>
<evidence type="ECO:0000256" key="4">
    <source>
        <dbReference type="ARBA" id="ARBA00022692"/>
    </source>
</evidence>
<keyword evidence="10" id="KW-1185">Reference proteome</keyword>
<keyword evidence="6 7" id="KW-0472">Membrane</keyword>
<dbReference type="PANTHER" id="PTHR32322">
    <property type="entry name" value="INNER MEMBRANE TRANSPORTER"/>
    <property type="match status" value="1"/>
</dbReference>
<evidence type="ECO:0000256" key="2">
    <source>
        <dbReference type="ARBA" id="ARBA00007362"/>
    </source>
</evidence>
<comment type="similarity">
    <text evidence="2">Belongs to the EamA transporter family.</text>
</comment>
<evidence type="ECO:0000256" key="5">
    <source>
        <dbReference type="ARBA" id="ARBA00022989"/>
    </source>
</evidence>
<dbReference type="EMBL" id="CP029462">
    <property type="protein sequence ID" value="AXL22236.1"/>
    <property type="molecule type" value="Genomic_DNA"/>
</dbReference>
<dbReference type="AlphaFoldDB" id="A0A346B293"/>
<dbReference type="OrthoDB" id="37139at2"/>
<dbReference type="GO" id="GO:0005886">
    <property type="term" value="C:plasma membrane"/>
    <property type="evidence" value="ECO:0007669"/>
    <property type="project" value="UniProtKB-SubCell"/>
</dbReference>
<feature type="transmembrane region" description="Helical" evidence="7">
    <location>
        <begin position="281"/>
        <end position="301"/>
    </location>
</feature>
<evidence type="ECO:0000256" key="7">
    <source>
        <dbReference type="SAM" id="Phobius"/>
    </source>
</evidence>
<feature type="transmembrane region" description="Helical" evidence="7">
    <location>
        <begin position="102"/>
        <end position="121"/>
    </location>
</feature>
<dbReference type="Proteomes" id="UP000254337">
    <property type="component" value="Chromosome"/>
</dbReference>
<evidence type="ECO:0000256" key="6">
    <source>
        <dbReference type="ARBA" id="ARBA00023136"/>
    </source>
</evidence>
<feature type="domain" description="EamA" evidence="8">
    <location>
        <begin position="10"/>
        <end position="143"/>
    </location>
</feature>
<feature type="transmembrane region" description="Helical" evidence="7">
    <location>
        <begin position="43"/>
        <end position="63"/>
    </location>
</feature>
<evidence type="ECO:0000256" key="1">
    <source>
        <dbReference type="ARBA" id="ARBA00004651"/>
    </source>
</evidence>
<reference evidence="9 10" key="1">
    <citation type="submission" date="2018-05" db="EMBL/GenBank/DDBJ databases">
        <title>Complete genome sequence of Megasphaera sp. AJH120T, isolated from the ceca of a chicken.</title>
        <authorList>
            <person name="Maki J."/>
            <person name="Looft T."/>
        </authorList>
    </citation>
    <scope>NUCLEOTIDE SEQUENCE [LARGE SCALE GENOMIC DNA]</scope>
    <source>
        <strain evidence="9 10">AJH120</strain>
    </source>
</reference>
<dbReference type="SUPFAM" id="SSF103481">
    <property type="entry name" value="Multidrug resistance efflux transporter EmrE"/>
    <property type="match status" value="2"/>
</dbReference>
<organism evidence="9 10">
    <name type="scientific">Megasphaera stantonii</name>
    <dbReference type="NCBI Taxonomy" id="2144175"/>
    <lineage>
        <taxon>Bacteria</taxon>
        <taxon>Bacillati</taxon>
        <taxon>Bacillota</taxon>
        <taxon>Negativicutes</taxon>
        <taxon>Veillonellales</taxon>
        <taxon>Veillonellaceae</taxon>
        <taxon>Megasphaera</taxon>
    </lineage>
</organism>
<feature type="transmembrane region" description="Helical" evidence="7">
    <location>
        <begin position="256"/>
        <end position="275"/>
    </location>
</feature>
<keyword evidence="5 7" id="KW-1133">Transmembrane helix</keyword>
<dbReference type="InterPro" id="IPR050638">
    <property type="entry name" value="AA-Vitamin_Transporters"/>
</dbReference>
<feature type="transmembrane region" description="Helical" evidence="7">
    <location>
        <begin position="186"/>
        <end position="204"/>
    </location>
</feature>
<proteinExistence type="inferred from homology"/>
<feature type="domain" description="EamA" evidence="8">
    <location>
        <begin position="156"/>
        <end position="297"/>
    </location>
</feature>
<comment type="subcellular location">
    <subcellularLocation>
        <location evidence="1">Cell membrane</location>
        <topology evidence="1">Multi-pass membrane protein</topology>
    </subcellularLocation>
</comment>